<name>A0A369XWC9_9PROT</name>
<proteinExistence type="predicted"/>
<gene>
    <name evidence="1" type="ORF">DVS81_01680</name>
</gene>
<dbReference type="EMBL" id="QPGA01000001">
    <property type="protein sequence ID" value="RDE52487.1"/>
    <property type="molecule type" value="Genomic_DNA"/>
</dbReference>
<comment type="caution">
    <text evidence="1">The sequence shown here is derived from an EMBL/GenBank/DDBJ whole genome shotgun (WGS) entry which is preliminary data.</text>
</comment>
<protein>
    <submittedName>
        <fullName evidence="1">Uncharacterized protein</fullName>
    </submittedName>
</protein>
<sequence length="303" mass="34076">MVDTLSVKFDITFHHRVTAYALQMGGWLPLAFCSAPMLLVDRNVTGMLTAIDRGEVRGDIEANEWWLEFLNSQSFFVNPLLCAIEGKTRSSPSYEEFCSAFVEARAVLQKSLPKARIIDYEEKHYRAAYEIVKGFTLRYEAEVRFLACVAPMIAERHRDNVLPRVEQKICELAVSSGLPLRSFPLITALSCLYEPRDGTEPRIGRGVIKPSRIYSEEQAHNAIADLRALETLVAVNSLGGPSAAFCTRDKYLAALWCGMQITDLGWRGGVMTFSTTPIQQLFPRLNLGQHNALLKRLWSNDDV</sequence>
<evidence type="ECO:0000313" key="2">
    <source>
        <dbReference type="Proteomes" id="UP000253831"/>
    </source>
</evidence>
<dbReference type="Proteomes" id="UP000253831">
    <property type="component" value="Unassembled WGS sequence"/>
</dbReference>
<reference evidence="1 2" key="1">
    <citation type="submission" date="2018-05" db="EMBL/GenBank/DDBJ databases">
        <title>Integrated omic analyses show evidence that a Ca. Accumulibacter phosphatis strain performs denitrification under micro-aerobic conditions.</title>
        <authorList>
            <person name="Camejo P.Y."/>
            <person name="Katherine M.D."/>
            <person name="Daniel N.R."/>
        </authorList>
    </citation>
    <scope>NUCLEOTIDE SEQUENCE [LARGE SCALE GENOMIC DNA]</scope>
    <source>
        <strain evidence="1">UW-LDO-IC</strain>
    </source>
</reference>
<dbReference type="AlphaFoldDB" id="A0A369XWC9"/>
<evidence type="ECO:0000313" key="1">
    <source>
        <dbReference type="EMBL" id="RDE52487.1"/>
    </source>
</evidence>
<accession>A0A369XWC9</accession>
<organism evidence="1 2">
    <name type="scientific">Candidatus Accumulibacter meliphilus</name>
    <dbReference type="NCBI Taxonomy" id="2211374"/>
    <lineage>
        <taxon>Bacteria</taxon>
        <taxon>Pseudomonadati</taxon>
        <taxon>Pseudomonadota</taxon>
        <taxon>Betaproteobacteria</taxon>
        <taxon>Candidatus Accumulibacter</taxon>
    </lineage>
</organism>